<dbReference type="Gene3D" id="1.10.287.110">
    <property type="entry name" value="DnaJ domain"/>
    <property type="match status" value="1"/>
</dbReference>
<name>D7A843_ANCN5</name>
<accession>D7A843</accession>
<feature type="domain" description="J" evidence="2">
    <location>
        <begin position="78"/>
        <end position="147"/>
    </location>
</feature>
<keyword evidence="4" id="KW-1185">Reference proteome</keyword>
<proteinExistence type="predicted"/>
<gene>
    <name evidence="3" type="ordered locus">Snov_3226</name>
</gene>
<dbReference type="InterPro" id="IPR036869">
    <property type="entry name" value="J_dom_sf"/>
</dbReference>
<reference evidence="3 4" key="1">
    <citation type="journal article" date="2012" name="Stand. Genomic Sci.">
        <title>Complete genome sequence of the facultatively chemolithoautotrophic and methylotrophic alpha Proteobacterium Starkeya novella type strain (ATCC 8093(T)).</title>
        <authorList>
            <person name="Kappler U."/>
            <person name="Davenport K."/>
            <person name="Beatson S."/>
            <person name="Lucas S."/>
            <person name="Lapidus A."/>
            <person name="Copeland A."/>
            <person name="Berry K.W."/>
            <person name="Glavina Del Rio T."/>
            <person name="Hammon N."/>
            <person name="Dalin E."/>
            <person name="Tice H."/>
            <person name="Pitluck S."/>
            <person name="Richardson P."/>
            <person name="Bruce D."/>
            <person name="Goodwin L.A."/>
            <person name="Han C."/>
            <person name="Tapia R."/>
            <person name="Detter J.C."/>
            <person name="Chang Y.J."/>
            <person name="Jeffries C.D."/>
            <person name="Land M."/>
            <person name="Hauser L."/>
            <person name="Kyrpides N.C."/>
            <person name="Goker M."/>
            <person name="Ivanova N."/>
            <person name="Klenk H.P."/>
            <person name="Woyke T."/>
        </authorList>
    </citation>
    <scope>NUCLEOTIDE SEQUENCE [LARGE SCALE GENOMIC DNA]</scope>
    <source>
        <strain evidence="4">ATCC 8093 / DSM 506 / JCM 20403 / CCM 1077 / IAM 12100 / NBRC 12443 / NCIMB 10456</strain>
    </source>
</reference>
<sequence length="228" mass="24821">MAESDALHAALVLVKDPVSVRKLQRAELPGGIPAVLAIAIGEEAALAEVQAYTGRSRAALTEAAGFFVEQVLLDHDADSYRVLGGSRRSTHEELRHNMALLMRWLHPDLQALRNHAAADREVFSSRVTRAWEDLKNDERRRAYDRLNPPATSSNGGTRKSARAPAKTGTAKPGIAKTGSANGASKGRRPGSAPKPASLRTRPRFVIGSRRSVGGSFWMRLIDLFRRSP</sequence>
<dbReference type="CDD" id="cd06257">
    <property type="entry name" value="DnaJ"/>
    <property type="match status" value="1"/>
</dbReference>
<organism evidence="3 4">
    <name type="scientific">Ancylobacter novellus (strain ATCC 8093 / DSM 506 / JCM 20403 / CCM 1077 / IAM 12100 / NBRC 12443 / NCIMB 10456)</name>
    <name type="common">Starkeya novella</name>
    <dbReference type="NCBI Taxonomy" id="639283"/>
    <lineage>
        <taxon>Bacteria</taxon>
        <taxon>Pseudomonadati</taxon>
        <taxon>Pseudomonadota</taxon>
        <taxon>Alphaproteobacteria</taxon>
        <taxon>Hyphomicrobiales</taxon>
        <taxon>Xanthobacteraceae</taxon>
        <taxon>Ancylobacter</taxon>
    </lineage>
</organism>
<keyword evidence="3" id="KW-0346">Stress response</keyword>
<evidence type="ECO:0000259" key="2">
    <source>
        <dbReference type="PROSITE" id="PS50076"/>
    </source>
</evidence>
<feature type="region of interest" description="Disordered" evidence="1">
    <location>
        <begin position="140"/>
        <end position="203"/>
    </location>
</feature>
<protein>
    <submittedName>
        <fullName evidence="3">Heat shock protein DnaJ domain protein</fullName>
    </submittedName>
</protein>
<dbReference type="OrthoDB" id="9782583at2"/>
<evidence type="ECO:0000313" key="3">
    <source>
        <dbReference type="EMBL" id="ADH90501.1"/>
    </source>
</evidence>
<dbReference type="Pfam" id="PF00226">
    <property type="entry name" value="DnaJ"/>
    <property type="match status" value="1"/>
</dbReference>
<evidence type="ECO:0000313" key="4">
    <source>
        <dbReference type="Proteomes" id="UP000006633"/>
    </source>
</evidence>
<dbReference type="InterPro" id="IPR001623">
    <property type="entry name" value="DnaJ_domain"/>
</dbReference>
<dbReference type="EMBL" id="CP002026">
    <property type="protein sequence ID" value="ADH90501.1"/>
    <property type="molecule type" value="Genomic_DNA"/>
</dbReference>
<dbReference type="KEGG" id="sno:Snov_3226"/>
<dbReference type="PROSITE" id="PS50076">
    <property type="entry name" value="DNAJ_2"/>
    <property type="match status" value="1"/>
</dbReference>
<dbReference type="Proteomes" id="UP000006633">
    <property type="component" value="Chromosome"/>
</dbReference>
<dbReference type="STRING" id="639283.Snov_3226"/>
<dbReference type="SUPFAM" id="SSF46565">
    <property type="entry name" value="Chaperone J-domain"/>
    <property type="match status" value="1"/>
</dbReference>
<dbReference type="AlphaFoldDB" id="D7A843"/>
<evidence type="ECO:0000256" key="1">
    <source>
        <dbReference type="SAM" id="MobiDB-lite"/>
    </source>
</evidence>
<dbReference type="HOGENOM" id="CLU_1214209_0_0_5"/>
<dbReference type="eggNOG" id="COG0484">
    <property type="taxonomic scope" value="Bacteria"/>
</dbReference>
<dbReference type="RefSeq" id="WP_013168002.1">
    <property type="nucleotide sequence ID" value="NC_014217.1"/>
</dbReference>